<dbReference type="InterPro" id="IPR011333">
    <property type="entry name" value="SKP1/BTB/POZ_sf"/>
</dbReference>
<name>A0A9N9HLU2_9GLOM</name>
<dbReference type="CDD" id="cd18186">
    <property type="entry name" value="BTB_POZ_ZBTB_KLHL-like"/>
    <property type="match status" value="1"/>
</dbReference>
<keyword evidence="3" id="KW-1185">Reference proteome</keyword>
<protein>
    <submittedName>
        <fullName evidence="2">20506_t:CDS:1</fullName>
    </submittedName>
</protein>
<accession>A0A9N9HLU2</accession>
<dbReference type="SUPFAM" id="SSF54695">
    <property type="entry name" value="POZ domain"/>
    <property type="match status" value="1"/>
</dbReference>
<dbReference type="InterPro" id="IPR051481">
    <property type="entry name" value="BTB-POZ/Galectin-3-binding"/>
</dbReference>
<dbReference type="Gene3D" id="3.30.710.10">
    <property type="entry name" value="Potassium Channel Kv1.1, Chain A"/>
    <property type="match status" value="1"/>
</dbReference>
<dbReference type="InterPro" id="IPR000210">
    <property type="entry name" value="BTB/POZ_dom"/>
</dbReference>
<dbReference type="Pfam" id="PF00651">
    <property type="entry name" value="BTB"/>
    <property type="match status" value="1"/>
</dbReference>
<dbReference type="SMART" id="SM00225">
    <property type="entry name" value="BTB"/>
    <property type="match status" value="1"/>
</dbReference>
<reference evidence="2" key="1">
    <citation type="submission" date="2021-06" db="EMBL/GenBank/DDBJ databases">
        <authorList>
            <person name="Kallberg Y."/>
            <person name="Tangrot J."/>
            <person name="Rosling A."/>
        </authorList>
    </citation>
    <scope>NUCLEOTIDE SEQUENCE</scope>
    <source>
        <strain evidence="2">FL966</strain>
    </source>
</reference>
<gene>
    <name evidence="2" type="ORF">CPELLU_LOCUS11622</name>
</gene>
<evidence type="ECO:0000313" key="2">
    <source>
        <dbReference type="EMBL" id="CAG8697099.1"/>
    </source>
</evidence>
<dbReference type="PROSITE" id="PS50097">
    <property type="entry name" value="BTB"/>
    <property type="match status" value="1"/>
</dbReference>
<proteinExistence type="predicted"/>
<dbReference type="PANTHER" id="PTHR24410">
    <property type="entry name" value="HL07962P-RELATED"/>
    <property type="match status" value="1"/>
</dbReference>
<feature type="domain" description="BTB" evidence="1">
    <location>
        <begin position="20"/>
        <end position="94"/>
    </location>
</feature>
<dbReference type="Proteomes" id="UP000789759">
    <property type="component" value="Unassembled WGS sequence"/>
</dbReference>
<evidence type="ECO:0000313" key="3">
    <source>
        <dbReference type="Proteomes" id="UP000789759"/>
    </source>
</evidence>
<evidence type="ECO:0000259" key="1">
    <source>
        <dbReference type="PROSITE" id="PS50097"/>
    </source>
</evidence>
<organism evidence="2 3">
    <name type="scientific">Cetraspora pellucida</name>
    <dbReference type="NCBI Taxonomy" id="1433469"/>
    <lineage>
        <taxon>Eukaryota</taxon>
        <taxon>Fungi</taxon>
        <taxon>Fungi incertae sedis</taxon>
        <taxon>Mucoromycota</taxon>
        <taxon>Glomeromycotina</taxon>
        <taxon>Glomeromycetes</taxon>
        <taxon>Diversisporales</taxon>
        <taxon>Gigasporaceae</taxon>
        <taxon>Cetraspora</taxon>
    </lineage>
</organism>
<sequence length="526" mass="60062">MSKKALSLDYKNLVESSKFADISIQVGEKPNTEYFYAHSLILRTRSPYFQEVLSKYGDKIEFGTVILFDKPNITPELFEIFFRYIYDGTIDLTDVDFSDVIILLWGAHELRLKELCNYIETYIVGQKDLVKKHISLINRKGLSNFKNLAALWRRIISQDVTIFKSNNFITLQRDEFLHFYINRPNNITDIELWEKLLKWSTVQSGSLPSDVFHYTAEHFAILKKSIEPFISYINFKLVSKKDFAQKIRPFRHAFDPDFYIQLLETHLDEFQESNITTKPPSPSNISKISATLTSGAKLPISVEVNFESNRVKSTAVTAVTTSKPTNTTEFKSTKSTSASAAITSTFTPATSPISSPTFKPTPTPTYIHTSTSTSAPDSIPTFTRQLTIQSNIIEQNHIILIVKWINEISDLDQNTFYTFNLLQRASRHGSNSKKFHARCDDKGPTLVIILNSIVSKVIDTEHAIRQNRYTGPGFGKNDLKICGETKDNEKSRCRKGSYEKSIRQSSDVFSVDDYEVFQVFRKSNSL</sequence>
<comment type="caution">
    <text evidence="2">The sequence shown here is derived from an EMBL/GenBank/DDBJ whole genome shotgun (WGS) entry which is preliminary data.</text>
</comment>
<dbReference type="EMBL" id="CAJVQA010010466">
    <property type="protein sequence ID" value="CAG8697099.1"/>
    <property type="molecule type" value="Genomic_DNA"/>
</dbReference>
<dbReference type="PANTHER" id="PTHR24410:SF23">
    <property type="entry name" value="BTB DOMAIN-CONTAINING PROTEIN-RELATED"/>
    <property type="match status" value="1"/>
</dbReference>
<dbReference type="AlphaFoldDB" id="A0A9N9HLU2"/>
<dbReference type="OrthoDB" id="2387189at2759"/>